<sequence>MIGLKGQSPCCCATKQQTADGQFRRQYCICAHGIYGQLQPWSNYSIGLPFARNFAPNFHKINGEGRPSPRKTNAKTLCPHPYPSRAKSAGANSGNTNAKMLRKNWLAAVADAI</sequence>
<evidence type="ECO:0000256" key="1">
    <source>
        <dbReference type="SAM" id="MobiDB-lite"/>
    </source>
</evidence>
<gene>
    <name evidence="2" type="ORF">I7I53_04504</name>
</gene>
<evidence type="ECO:0000313" key="2">
    <source>
        <dbReference type="EMBL" id="QSS56323.1"/>
    </source>
</evidence>
<dbReference type="EMBL" id="CP069106">
    <property type="protein sequence ID" value="QSS56323.1"/>
    <property type="molecule type" value="Genomic_DNA"/>
</dbReference>
<proteinExistence type="predicted"/>
<organism evidence="2 3">
    <name type="scientific">Ajellomyces capsulatus (strain H88)</name>
    <name type="common">Darling's disease fungus</name>
    <name type="synonym">Histoplasma capsulatum</name>
    <dbReference type="NCBI Taxonomy" id="544711"/>
    <lineage>
        <taxon>Eukaryota</taxon>
        <taxon>Fungi</taxon>
        <taxon>Dikarya</taxon>
        <taxon>Ascomycota</taxon>
        <taxon>Pezizomycotina</taxon>
        <taxon>Eurotiomycetes</taxon>
        <taxon>Eurotiomycetidae</taxon>
        <taxon>Onygenales</taxon>
        <taxon>Ajellomycetaceae</taxon>
        <taxon>Histoplasma</taxon>
    </lineage>
</organism>
<evidence type="ECO:0000313" key="3">
    <source>
        <dbReference type="Proteomes" id="UP000663419"/>
    </source>
</evidence>
<protein>
    <submittedName>
        <fullName evidence="2">Uncharacterized protein</fullName>
    </submittedName>
</protein>
<accession>A0A8A1LUS1</accession>
<reference evidence="2" key="1">
    <citation type="submission" date="2021-01" db="EMBL/GenBank/DDBJ databases">
        <title>Chromosome-level genome assembly of a human fungal pathogen reveals clustering of transcriptionally co-regulated genes.</title>
        <authorList>
            <person name="Voorhies M."/>
            <person name="Cohen S."/>
            <person name="Shea T.P."/>
            <person name="Petrus S."/>
            <person name="Munoz J.F."/>
            <person name="Poplawski S."/>
            <person name="Goldman W.E."/>
            <person name="Michael T."/>
            <person name="Cuomo C.A."/>
            <person name="Sil A."/>
            <person name="Beyhan S."/>
        </authorList>
    </citation>
    <scope>NUCLEOTIDE SEQUENCE</scope>
    <source>
        <strain evidence="2">H88</strain>
    </source>
</reference>
<feature type="region of interest" description="Disordered" evidence="1">
    <location>
        <begin position="61"/>
        <end position="95"/>
    </location>
</feature>
<dbReference type="Proteomes" id="UP000663419">
    <property type="component" value="Chromosome 5"/>
</dbReference>
<dbReference type="AlphaFoldDB" id="A0A8A1LUS1"/>
<name>A0A8A1LUS1_AJEC8</name>
<dbReference type="VEuPathDB" id="FungiDB:I7I53_04504"/>